<sequence>MHTHVRPARFILLLFLLVTLPGLAGARTLLVLGDSLSAGYGIPAEQAWVQLLRARLEQKRLDWSVVNASISGETTDGGLRRLPGLLSRHEPGIVVIELGGNDGLRGFPPQVIEQNLARMIELTQAAGARAVLVGMQIPPNYGQRYTRAFAELYPRLSDRYDAPLVPFFLEGIYDQPPLMQGDGIHPTAQAQPRLLDNLWPVLAPLLSPAHQASSD</sequence>
<name>A0A1V2DTA4_9GAMM</name>
<dbReference type="PROSITE" id="PS01098">
    <property type="entry name" value="LIPASE_GDSL_SER"/>
    <property type="match status" value="1"/>
</dbReference>
<gene>
    <name evidence="2" type="ORF">BTO32_06470</name>
</gene>
<dbReference type="AlphaFoldDB" id="A0A1V2DTA4"/>
<dbReference type="SUPFAM" id="SSF52266">
    <property type="entry name" value="SGNH hydrolase"/>
    <property type="match status" value="1"/>
</dbReference>
<evidence type="ECO:0000313" key="3">
    <source>
        <dbReference type="Proteomes" id="UP000189339"/>
    </source>
</evidence>
<dbReference type="CDD" id="cd01822">
    <property type="entry name" value="Lysophospholipase_L1_like"/>
    <property type="match status" value="1"/>
</dbReference>
<proteinExistence type="predicted"/>
<accession>A0A1V2DTA4</accession>
<dbReference type="EMBL" id="MSCW01000005">
    <property type="protein sequence ID" value="ONF43938.1"/>
    <property type="molecule type" value="Genomic_DNA"/>
</dbReference>
<dbReference type="Proteomes" id="UP000189339">
    <property type="component" value="Unassembled WGS sequence"/>
</dbReference>
<dbReference type="InterPro" id="IPR008265">
    <property type="entry name" value="Lipase_GDSL_AS"/>
</dbReference>
<organism evidence="2 3">
    <name type="scientific">Marinobacter lutaoensis</name>
    <dbReference type="NCBI Taxonomy" id="135739"/>
    <lineage>
        <taxon>Bacteria</taxon>
        <taxon>Pseudomonadati</taxon>
        <taxon>Pseudomonadota</taxon>
        <taxon>Gammaproteobacteria</taxon>
        <taxon>Pseudomonadales</taxon>
        <taxon>Marinobacteraceae</taxon>
        <taxon>Marinobacter</taxon>
    </lineage>
</organism>
<dbReference type="PANTHER" id="PTHR30383">
    <property type="entry name" value="THIOESTERASE 1/PROTEASE 1/LYSOPHOSPHOLIPASE L1"/>
    <property type="match status" value="1"/>
</dbReference>
<feature type="domain" description="SGNH hydrolase-type esterase" evidence="1">
    <location>
        <begin position="31"/>
        <end position="189"/>
    </location>
</feature>
<dbReference type="GO" id="GO:0004622">
    <property type="term" value="F:phosphatidylcholine lysophospholipase activity"/>
    <property type="evidence" value="ECO:0007669"/>
    <property type="project" value="TreeGrafter"/>
</dbReference>
<dbReference type="PANTHER" id="PTHR30383:SF24">
    <property type="entry name" value="THIOESTERASE 1_PROTEASE 1_LYSOPHOSPHOLIPASE L1"/>
    <property type="match status" value="1"/>
</dbReference>
<dbReference type="STRING" id="135739.BTO32_06470"/>
<evidence type="ECO:0000259" key="1">
    <source>
        <dbReference type="Pfam" id="PF13472"/>
    </source>
</evidence>
<dbReference type="GO" id="GO:0006629">
    <property type="term" value="P:lipid metabolic process"/>
    <property type="evidence" value="ECO:0007669"/>
    <property type="project" value="InterPro"/>
</dbReference>
<dbReference type="RefSeq" id="WP_076723816.1">
    <property type="nucleotide sequence ID" value="NZ_MSCW01000005.1"/>
</dbReference>
<comment type="caution">
    <text evidence="2">The sequence shown here is derived from an EMBL/GenBank/DDBJ whole genome shotgun (WGS) entry which is preliminary data.</text>
</comment>
<reference evidence="2 3" key="1">
    <citation type="submission" date="2016-12" db="EMBL/GenBank/DDBJ databases">
        <title>Marinobacter lutaoensis whole genome sequencing.</title>
        <authorList>
            <person name="Verma A."/>
            <person name="Krishnamurthi S."/>
        </authorList>
    </citation>
    <scope>NUCLEOTIDE SEQUENCE [LARGE SCALE GENOMIC DNA]</scope>
    <source>
        <strain evidence="2 3">T5054</strain>
    </source>
</reference>
<dbReference type="InterPro" id="IPR051532">
    <property type="entry name" value="Ester_Hydrolysis_Enzymes"/>
</dbReference>
<dbReference type="InterPro" id="IPR036514">
    <property type="entry name" value="SGNH_hydro_sf"/>
</dbReference>
<evidence type="ECO:0000313" key="2">
    <source>
        <dbReference type="EMBL" id="ONF43938.1"/>
    </source>
</evidence>
<dbReference type="OrthoDB" id="9786188at2"/>
<keyword evidence="3" id="KW-1185">Reference proteome</keyword>
<dbReference type="Pfam" id="PF13472">
    <property type="entry name" value="Lipase_GDSL_2"/>
    <property type="match status" value="1"/>
</dbReference>
<dbReference type="InterPro" id="IPR013830">
    <property type="entry name" value="SGNH_hydro"/>
</dbReference>
<dbReference type="Gene3D" id="3.40.50.1110">
    <property type="entry name" value="SGNH hydrolase"/>
    <property type="match status" value="1"/>
</dbReference>
<protein>
    <submittedName>
        <fullName evidence="2">Arylesterase</fullName>
    </submittedName>
</protein>